<evidence type="ECO:0000313" key="2">
    <source>
        <dbReference type="Proteomes" id="UP000324222"/>
    </source>
</evidence>
<comment type="caution">
    <text evidence="1">The sequence shown here is derived from an EMBL/GenBank/DDBJ whole genome shotgun (WGS) entry which is preliminary data.</text>
</comment>
<gene>
    <name evidence="1" type="ORF">E2C01_062639</name>
</gene>
<proteinExistence type="predicted"/>
<reference evidence="1 2" key="1">
    <citation type="submission" date="2019-05" db="EMBL/GenBank/DDBJ databases">
        <title>Another draft genome of Portunus trituberculatus and its Hox gene families provides insights of decapod evolution.</title>
        <authorList>
            <person name="Jeong J.-H."/>
            <person name="Song I."/>
            <person name="Kim S."/>
            <person name="Choi T."/>
            <person name="Kim D."/>
            <person name="Ryu S."/>
            <person name="Kim W."/>
        </authorList>
    </citation>
    <scope>NUCLEOTIDE SEQUENCE [LARGE SCALE GENOMIC DNA]</scope>
    <source>
        <tissue evidence="1">Muscle</tissue>
    </source>
</reference>
<name>A0A5B7HGM4_PORTR</name>
<protein>
    <submittedName>
        <fullName evidence="1">Uncharacterized protein</fullName>
    </submittedName>
</protein>
<dbReference type="EMBL" id="VSRR010027840">
    <property type="protein sequence ID" value="MPC68437.1"/>
    <property type="molecule type" value="Genomic_DNA"/>
</dbReference>
<accession>A0A5B7HGM4</accession>
<organism evidence="1 2">
    <name type="scientific">Portunus trituberculatus</name>
    <name type="common">Swimming crab</name>
    <name type="synonym">Neptunus trituberculatus</name>
    <dbReference type="NCBI Taxonomy" id="210409"/>
    <lineage>
        <taxon>Eukaryota</taxon>
        <taxon>Metazoa</taxon>
        <taxon>Ecdysozoa</taxon>
        <taxon>Arthropoda</taxon>
        <taxon>Crustacea</taxon>
        <taxon>Multicrustacea</taxon>
        <taxon>Malacostraca</taxon>
        <taxon>Eumalacostraca</taxon>
        <taxon>Eucarida</taxon>
        <taxon>Decapoda</taxon>
        <taxon>Pleocyemata</taxon>
        <taxon>Brachyura</taxon>
        <taxon>Eubrachyura</taxon>
        <taxon>Portunoidea</taxon>
        <taxon>Portunidae</taxon>
        <taxon>Portuninae</taxon>
        <taxon>Portunus</taxon>
    </lineage>
</organism>
<sequence length="128" mass="14244">MRLCYWPWLHPFRVYDERVVLRPRHTSPPPPGTHLVSLRAGSSSLRKSSQPGLLLLLSISAPATAVNSLLHPSFWTSPPGLLLRVFSLVRLTPVTQHAVLAHNSSGSYEIQCLNSINYKANGWLIVLL</sequence>
<dbReference type="AlphaFoldDB" id="A0A5B7HGM4"/>
<dbReference type="Proteomes" id="UP000324222">
    <property type="component" value="Unassembled WGS sequence"/>
</dbReference>
<keyword evidence="2" id="KW-1185">Reference proteome</keyword>
<evidence type="ECO:0000313" key="1">
    <source>
        <dbReference type="EMBL" id="MPC68437.1"/>
    </source>
</evidence>